<feature type="transmembrane region" description="Helical" evidence="2">
    <location>
        <begin position="394"/>
        <end position="427"/>
    </location>
</feature>
<feature type="domain" description="Phlebovirus glycoprotein G2 fusion" evidence="3">
    <location>
        <begin position="464"/>
        <end position="646"/>
    </location>
</feature>
<gene>
    <name evidence="4" type="ORF">HPBE_LOCUS26736</name>
</gene>
<dbReference type="WBParaSite" id="HPBE_0002673701-mRNA-1">
    <property type="protein sequence ID" value="HPBE_0002673701-mRNA-1"/>
    <property type="gene ID" value="HPBE_0002673701"/>
</dbReference>
<dbReference type="Gene3D" id="2.60.98.50">
    <property type="match status" value="1"/>
</dbReference>
<dbReference type="InterPro" id="IPR009878">
    <property type="entry name" value="Phlebovirus_G2_fusion"/>
</dbReference>
<keyword evidence="5" id="KW-1185">Reference proteome</keyword>
<evidence type="ECO:0000313" key="4">
    <source>
        <dbReference type="EMBL" id="VDP59167.1"/>
    </source>
</evidence>
<accession>A0A3P8E505</accession>
<dbReference type="AlphaFoldDB" id="A0A183GVL7"/>
<feature type="compositionally biased region" description="Basic and acidic residues" evidence="1">
    <location>
        <begin position="1"/>
        <end position="15"/>
    </location>
</feature>
<evidence type="ECO:0000256" key="1">
    <source>
        <dbReference type="SAM" id="MobiDB-lite"/>
    </source>
</evidence>
<keyword evidence="2" id="KW-0812">Transmembrane</keyword>
<accession>A0A183GVL7</accession>
<reference evidence="4 5" key="1">
    <citation type="submission" date="2018-11" db="EMBL/GenBank/DDBJ databases">
        <authorList>
            <consortium name="Pathogen Informatics"/>
        </authorList>
    </citation>
    <scope>NUCLEOTIDE SEQUENCE [LARGE SCALE GENOMIC DNA]</scope>
</reference>
<dbReference type="EMBL" id="UZAH01040745">
    <property type="protein sequence ID" value="VDP59167.1"/>
    <property type="molecule type" value="Genomic_DNA"/>
</dbReference>
<feature type="region of interest" description="Disordered" evidence="1">
    <location>
        <begin position="1"/>
        <end position="26"/>
    </location>
</feature>
<evidence type="ECO:0000259" key="3">
    <source>
        <dbReference type="Pfam" id="PF07245"/>
    </source>
</evidence>
<name>A0A183GVL7_HELPZ</name>
<reference evidence="6" key="2">
    <citation type="submission" date="2019-09" db="UniProtKB">
        <authorList>
            <consortium name="WormBaseParasite"/>
        </authorList>
    </citation>
    <scope>IDENTIFICATION</scope>
</reference>
<evidence type="ECO:0000313" key="5">
    <source>
        <dbReference type="Proteomes" id="UP000050761"/>
    </source>
</evidence>
<evidence type="ECO:0000313" key="6">
    <source>
        <dbReference type="WBParaSite" id="HPBE_0002673701-mRNA-1"/>
    </source>
</evidence>
<dbReference type="OrthoDB" id="5869471at2759"/>
<keyword evidence="2" id="KW-1133">Transmembrane helix</keyword>
<dbReference type="Pfam" id="PF07245">
    <property type="entry name" value="Phlebovirus_G2"/>
    <property type="match status" value="1"/>
</dbReference>
<protein>
    <submittedName>
        <fullName evidence="6">Phlebovirus_G2 domain-containing protein</fullName>
    </submittedName>
</protein>
<evidence type="ECO:0000256" key="2">
    <source>
        <dbReference type="SAM" id="Phobius"/>
    </source>
</evidence>
<proteinExistence type="predicted"/>
<organism evidence="5 6">
    <name type="scientific">Heligmosomoides polygyrus</name>
    <name type="common">Parasitic roundworm</name>
    <dbReference type="NCBI Taxonomy" id="6339"/>
    <lineage>
        <taxon>Eukaryota</taxon>
        <taxon>Metazoa</taxon>
        <taxon>Ecdysozoa</taxon>
        <taxon>Nematoda</taxon>
        <taxon>Chromadorea</taxon>
        <taxon>Rhabditida</taxon>
        <taxon>Rhabditina</taxon>
        <taxon>Rhabditomorpha</taxon>
        <taxon>Strongyloidea</taxon>
        <taxon>Heligmosomidae</taxon>
        <taxon>Heligmosomoides</taxon>
    </lineage>
</organism>
<dbReference type="Proteomes" id="UP000050761">
    <property type="component" value="Unassembled WGS sequence"/>
</dbReference>
<keyword evidence="2" id="KW-0472">Membrane</keyword>
<sequence>MLYKLELENPPRSSHDPQNNPTRNERRKTITMLKSPATLSLIATLLSIVTVLAADTRCPSELNTPKKIIYATNCVHKGIAIAQYKDVNRNKDRLCWFPITCPIGSIRVPIPFKENQGICGPRCSCPSWATSCSFSTSPRRQLSTLTNIPLHIASYLPQHVCSFTPSEKCDKKKRVDNFNQVQLYDDTLLVVQELHVFIKDYVNPKDFICFDTKGIQQNSRFNQNFRGTPFFFCNKNNCKDNADLFCTFGTPSAIFTLPDGTESFLIKAWGVTTKTYHGHLHIESTLRPNLIQCTKGGIQFLITSPTTAIEACIVNYCQFITNPSNSTILFPVTIVAFPYIVEVSTWNDGKLTHKQELECAAFPICELINCSLCLELIYNPHCWWKTQLILTASVVIALALLVSLFLPIIRLLSIIICFFVFICRYVIKKIFTKVIRTRQELAVYTGHRRKLLLAIVMVSLHVTCSDTTTLTAHEESCNSNNEQTSCTFNQATILTLQPLNQEVCLLLKSYNNQSEGMITLRIKEMHFQCKRKVEFFTRDHRLRSESHHRCRFAGSCKTGTCDNTKPTDKIQEFSKTANSHPGYAFCAASCGCLNCGGCFFCLSSCLFNRYYAYPESEVIYTVFNCPFWEFSIDMHIKLYRTETLKEQT</sequence>